<accession>A0A1H7ACC7</accession>
<dbReference type="InterPro" id="IPR040756">
    <property type="entry name" value="Peptidase_M61_N"/>
</dbReference>
<dbReference type="GO" id="GO:0006508">
    <property type="term" value="P:proteolysis"/>
    <property type="evidence" value="ECO:0007669"/>
    <property type="project" value="UniProtKB-KW"/>
</dbReference>
<dbReference type="InterPro" id="IPR001478">
    <property type="entry name" value="PDZ"/>
</dbReference>
<dbReference type="PROSITE" id="PS50106">
    <property type="entry name" value="PDZ"/>
    <property type="match status" value="1"/>
</dbReference>
<dbReference type="PIRSF" id="PIRSF016493">
    <property type="entry name" value="Glycyl_aminpptds"/>
    <property type="match status" value="1"/>
</dbReference>
<dbReference type="EMBL" id="FNXY01000010">
    <property type="protein sequence ID" value="SEJ62204.1"/>
    <property type="molecule type" value="Genomic_DNA"/>
</dbReference>
<dbReference type="Gene3D" id="2.60.40.3650">
    <property type="match status" value="1"/>
</dbReference>
<keyword evidence="3" id="KW-0378">Hydrolase</keyword>
<dbReference type="InterPro" id="IPR027268">
    <property type="entry name" value="Peptidase_M4/M1_CTD_sf"/>
</dbReference>
<dbReference type="Proteomes" id="UP000199532">
    <property type="component" value="Unassembled WGS sequence"/>
</dbReference>
<dbReference type="Gene3D" id="2.30.42.10">
    <property type="match status" value="1"/>
</dbReference>
<dbReference type="SUPFAM" id="SSF55486">
    <property type="entry name" value="Metalloproteases ('zincins'), catalytic domain"/>
    <property type="match status" value="1"/>
</dbReference>
<dbReference type="InterPro" id="IPR007963">
    <property type="entry name" value="Peptidase_M61_catalytic"/>
</dbReference>
<keyword evidence="4" id="KW-1185">Reference proteome</keyword>
<organism evidence="3 4">
    <name type="scientific">Dyadobacter koreensis</name>
    <dbReference type="NCBI Taxonomy" id="408657"/>
    <lineage>
        <taxon>Bacteria</taxon>
        <taxon>Pseudomonadati</taxon>
        <taxon>Bacteroidota</taxon>
        <taxon>Cytophagia</taxon>
        <taxon>Cytophagales</taxon>
        <taxon>Spirosomataceae</taxon>
        <taxon>Dyadobacter</taxon>
    </lineage>
</organism>
<reference evidence="3 4" key="1">
    <citation type="submission" date="2016-10" db="EMBL/GenBank/DDBJ databases">
        <authorList>
            <person name="de Groot N.N."/>
        </authorList>
    </citation>
    <scope>NUCLEOTIDE SEQUENCE [LARGE SCALE GENOMIC DNA]</scope>
    <source>
        <strain evidence="3 4">DSM 19938</strain>
    </source>
</reference>
<keyword evidence="3" id="KW-0645">Protease</keyword>
<dbReference type="Pfam" id="PF13180">
    <property type="entry name" value="PDZ_2"/>
    <property type="match status" value="1"/>
</dbReference>
<dbReference type="Pfam" id="PF05299">
    <property type="entry name" value="Peptidase_M61"/>
    <property type="match status" value="1"/>
</dbReference>
<dbReference type="STRING" id="408657.SAMN04487995_5537"/>
<sequence>MKALLGVFLFLMVIFQLYFFYFPDIKLLPPFTLIMKRNAPFYWLFIALLLFKSFTIFGQTQDTVHFTVSMENPGNHIFHVIMECKVGPHETSTLKIPAWSPGYYQIMDFADAVTNFSVRDGDGKNLEFKKKGKNGWHVEKGKATALKVEYDVVTSREFVGTSFVDQQHGYIIPASICLYLEDEIKRPAEIAIKTYRDWKNVATGLDSIPGKNFTYTAPDFDILYDSPILIGNLEELPAFEIRGIPHRFIGFKMGDFHKAQFMQDLKKMIEQASGLIGDIPYKHYTFLAIGPGRGGIEHLNSTAVSFNGADLGTQSGKIRLLSFLTHEYFHHYNVKRIRPIELGPFNYDRGSKTNLLWVAEGLTVYYEYPILNRAGLMSEKEMLDAFRSLILQLETQPGRLYQSLAQASAETWSDGPSGRVNDEFNKTISYYIKGPIVGLLLDFKIRHETKNKKSLDDVMRTLYQEYYLKQKRGFTEMEFRKVCEKIAGVSLEEIFHYVYTTKELDYVKYFNYAGLDIDVAPKQVPGGYLGIKTKLQNDSLLVTNVDWDSPAWRAGVRRGNVIQEIDSEPATDKNIEYIYANKKSGEKVHLNLVKNDTKIAIPVVLGTKSERSFAIKPISNPDKIQQMILKSWVK</sequence>
<evidence type="ECO:0000313" key="4">
    <source>
        <dbReference type="Proteomes" id="UP000199532"/>
    </source>
</evidence>
<dbReference type="GO" id="GO:0008237">
    <property type="term" value="F:metallopeptidase activity"/>
    <property type="evidence" value="ECO:0007669"/>
    <property type="project" value="UniProtKB-KW"/>
</dbReference>
<protein>
    <submittedName>
        <fullName evidence="3">Predicted metalloprotease, contains C-terminal PDZ domain</fullName>
    </submittedName>
</protein>
<evidence type="ECO:0000259" key="2">
    <source>
        <dbReference type="PROSITE" id="PS50106"/>
    </source>
</evidence>
<name>A0A1H7ACC7_9BACT</name>
<feature type="domain" description="PDZ" evidence="2">
    <location>
        <begin position="518"/>
        <end position="596"/>
    </location>
</feature>
<feature type="transmembrane region" description="Helical" evidence="1">
    <location>
        <begin position="6"/>
        <end position="28"/>
    </location>
</feature>
<dbReference type="AlphaFoldDB" id="A0A1H7ACC7"/>
<gene>
    <name evidence="3" type="ORF">SAMN04487995_5537</name>
</gene>
<dbReference type="SUPFAM" id="SSF50156">
    <property type="entry name" value="PDZ domain-like"/>
    <property type="match status" value="1"/>
</dbReference>
<dbReference type="SMART" id="SM00228">
    <property type="entry name" value="PDZ"/>
    <property type="match status" value="1"/>
</dbReference>
<keyword evidence="3" id="KW-0482">Metalloprotease</keyword>
<proteinExistence type="predicted"/>
<dbReference type="Gene3D" id="1.10.390.10">
    <property type="entry name" value="Neutral Protease Domain 2"/>
    <property type="match status" value="1"/>
</dbReference>
<evidence type="ECO:0000256" key="1">
    <source>
        <dbReference type="SAM" id="Phobius"/>
    </source>
</evidence>
<keyword evidence="1" id="KW-0812">Transmembrane</keyword>
<keyword evidence="1" id="KW-0472">Membrane</keyword>
<feature type="transmembrane region" description="Helical" evidence="1">
    <location>
        <begin position="40"/>
        <end position="58"/>
    </location>
</feature>
<evidence type="ECO:0000313" key="3">
    <source>
        <dbReference type="EMBL" id="SEJ62204.1"/>
    </source>
</evidence>
<dbReference type="InterPro" id="IPR036034">
    <property type="entry name" value="PDZ_sf"/>
</dbReference>
<dbReference type="InterPro" id="IPR024191">
    <property type="entry name" value="Peptidase_M61"/>
</dbReference>
<keyword evidence="1" id="KW-1133">Transmembrane helix</keyword>
<dbReference type="Pfam" id="PF17899">
    <property type="entry name" value="Peptidase_M61_N"/>
    <property type="match status" value="1"/>
</dbReference>